<dbReference type="InterPro" id="IPR012337">
    <property type="entry name" value="RNaseH-like_sf"/>
</dbReference>
<reference evidence="2" key="1">
    <citation type="submission" date="2022-06" db="EMBL/GenBank/DDBJ databases">
        <title>Genomic Encyclopedia of Archaeal and Bacterial Type Strains, Phase II (KMG-II): from individual species to whole genera.</title>
        <authorList>
            <person name="Goeker M."/>
        </authorList>
    </citation>
    <scope>NUCLEOTIDE SEQUENCE</scope>
    <source>
        <strain evidence="2">DSM 43935</strain>
    </source>
</reference>
<keyword evidence="3" id="KW-1185">Reference proteome</keyword>
<organism evidence="2 3">
    <name type="scientific">Goodfellowiella coeruleoviolacea</name>
    <dbReference type="NCBI Taxonomy" id="334858"/>
    <lineage>
        <taxon>Bacteria</taxon>
        <taxon>Bacillati</taxon>
        <taxon>Actinomycetota</taxon>
        <taxon>Actinomycetes</taxon>
        <taxon>Pseudonocardiales</taxon>
        <taxon>Pseudonocardiaceae</taxon>
        <taxon>Goodfellowiella</taxon>
    </lineage>
</organism>
<protein>
    <submittedName>
        <fullName evidence="2">RecB family nuclease, putative, TM0106 family</fullName>
    </submittedName>
</protein>
<dbReference type="Pfam" id="PF13482">
    <property type="entry name" value="RNase_H_2"/>
    <property type="match status" value="1"/>
</dbReference>
<evidence type="ECO:0000313" key="3">
    <source>
        <dbReference type="Proteomes" id="UP001206128"/>
    </source>
</evidence>
<dbReference type="NCBIfam" id="TIGR03491">
    <property type="entry name" value="TM0106 family RecB-like putative nuclease"/>
    <property type="match status" value="1"/>
</dbReference>
<dbReference type="AlphaFoldDB" id="A0AAE3GK42"/>
<feature type="domain" description="YprB ribonuclease H-like" evidence="1">
    <location>
        <begin position="470"/>
        <end position="552"/>
    </location>
</feature>
<proteinExistence type="predicted"/>
<dbReference type="SUPFAM" id="SSF53098">
    <property type="entry name" value="Ribonuclease H-like"/>
    <property type="match status" value="1"/>
</dbReference>
<dbReference type="InterPro" id="IPR038720">
    <property type="entry name" value="YprB_RNase_H-like_dom"/>
</dbReference>
<sequence>MGRWWAGPSWARHTLGCVTSRVLLDAGVVTRCRRRVHLEHDPAMADAPQAPLDPVGAQRKADAVAHRQLVAGQLAALAGDDWTEIPTGADVSAADREAATLAALRAGARLVWGAQLPRDFDGGRRGGIDLLVRDGDGYVPVLVVRHKVTDRGAGARTSPLHHLVHLAPGGRVDPERKVRPQPRDQLRLAHVQRLLQAAGFAATGRATGGVVGMDGDVVVWHDLDAPTWPGGRTALDEYDTRFADRLAVAEAAAARAEPLARPSRIVECRRCPWWPTCEAELTGGRDVSLVVRGEDAVVLRKVGVDTVDQLAALDPTAEPPAVLVGMPFPDAVVLARAWLRQLTAIRRVPQVRVPRADVEVDVDMESFGDAGAYLWGCLLSGADIGEPHGYRAFVTWDPLPCADEARSFAEFWTWLTRVRDLARRRGLSFRAYCYNELAENRWLLASAERFAGQPGVPRIGQVRRFIASDAWFDLFGSVRDQFLCAHGKGLKTVAPLAGFSWRDPEAGGENSMRWYRDAVAMDGGEPDHSQRRRLLEYNEDDVRATWALRSWMSSPAVQDLPYAADL</sequence>
<evidence type="ECO:0000313" key="2">
    <source>
        <dbReference type="EMBL" id="MCP2169053.1"/>
    </source>
</evidence>
<accession>A0AAE3GK42</accession>
<dbReference type="EMBL" id="JAMTCK010000016">
    <property type="protein sequence ID" value="MCP2169053.1"/>
    <property type="molecule type" value="Genomic_DNA"/>
</dbReference>
<name>A0AAE3GK42_9PSEU</name>
<evidence type="ECO:0000259" key="1">
    <source>
        <dbReference type="Pfam" id="PF13482"/>
    </source>
</evidence>
<dbReference type="Proteomes" id="UP001206128">
    <property type="component" value="Unassembled WGS sequence"/>
</dbReference>
<gene>
    <name evidence="2" type="ORF">LX83_005933</name>
</gene>
<comment type="caution">
    <text evidence="2">The sequence shown here is derived from an EMBL/GenBank/DDBJ whole genome shotgun (WGS) entry which is preliminary data.</text>
</comment>
<dbReference type="InterPro" id="IPR019993">
    <property type="entry name" value="RecB_nuclease_TM0106_put"/>
</dbReference>